<accession>A0A8H2PHZ5</accession>
<dbReference type="AlphaFoldDB" id="A0A8H2PHZ5"/>
<gene>
    <name evidence="2" type="ORF">C1S78_19400</name>
</gene>
<dbReference type="EMBL" id="POTL01000001">
    <property type="protein sequence ID" value="TLH54243.1"/>
    <property type="molecule type" value="Genomic_DNA"/>
</dbReference>
<reference evidence="2" key="1">
    <citation type="submission" date="2018-01" db="EMBL/GenBank/DDBJ databases">
        <title>Comparative genomics of Mycobacterium mucogenicum and Mycobacterium neoaurum clade members emphasizing tRNA and non-coding RNA.</title>
        <authorList>
            <person name="Behra P.R.K."/>
            <person name="Pettersson B.M.F."/>
            <person name="Das S."/>
            <person name="Dasgupta S."/>
            <person name="Kirsebom L.A."/>
        </authorList>
    </citation>
    <scope>NUCLEOTIDE SEQUENCE</scope>
    <source>
        <strain evidence="2">DSM 44124</strain>
    </source>
</reference>
<comment type="caution">
    <text evidence="2">The sequence shown here is derived from an EMBL/GenBank/DDBJ whole genome shotgun (WGS) entry which is preliminary data.</text>
</comment>
<protein>
    <submittedName>
        <fullName evidence="2">Uncharacterized protein</fullName>
    </submittedName>
</protein>
<keyword evidence="1" id="KW-0472">Membrane</keyword>
<feature type="transmembrane region" description="Helical" evidence="1">
    <location>
        <begin position="52"/>
        <end position="72"/>
    </location>
</feature>
<name>A0A8H2PHZ5_MYCMU</name>
<evidence type="ECO:0000313" key="2">
    <source>
        <dbReference type="EMBL" id="TLH54243.1"/>
    </source>
</evidence>
<keyword evidence="1" id="KW-1133">Transmembrane helix</keyword>
<keyword evidence="1" id="KW-0812">Transmembrane</keyword>
<evidence type="ECO:0000256" key="1">
    <source>
        <dbReference type="SAM" id="Phobius"/>
    </source>
</evidence>
<sequence>MILLVLLLFLLLGLLLLIRLLLLWPCLSGLEWGVVVRWLLPIGGLELLRIRLLEVGLLLRCLCGLFSGVMDVDPIALKRRRIRPSVV</sequence>
<organism evidence="2">
    <name type="scientific">Mycolicibacterium mucogenicum DSM 44124</name>
    <dbReference type="NCBI Taxonomy" id="1226753"/>
    <lineage>
        <taxon>Bacteria</taxon>
        <taxon>Bacillati</taxon>
        <taxon>Actinomycetota</taxon>
        <taxon>Actinomycetes</taxon>
        <taxon>Mycobacteriales</taxon>
        <taxon>Mycobacteriaceae</taxon>
        <taxon>Mycolicibacterium</taxon>
    </lineage>
</organism>
<proteinExistence type="predicted"/>